<name>A0A0S3EYA2_9SPHN</name>
<dbReference type="Pfam" id="PF17963">
    <property type="entry name" value="Big_9"/>
    <property type="match status" value="2"/>
</dbReference>
<organism evidence="3 4">
    <name type="scientific">Sphingobium baderi</name>
    <dbReference type="NCBI Taxonomy" id="1332080"/>
    <lineage>
        <taxon>Bacteria</taxon>
        <taxon>Pseudomonadati</taxon>
        <taxon>Pseudomonadota</taxon>
        <taxon>Alphaproteobacteria</taxon>
        <taxon>Sphingomonadales</taxon>
        <taxon>Sphingomonadaceae</taxon>
        <taxon>Sphingobium</taxon>
    </lineage>
</organism>
<dbReference type="InterPro" id="IPR018247">
    <property type="entry name" value="EF_Hand_1_Ca_BS"/>
</dbReference>
<dbReference type="OrthoDB" id="8335338at2"/>
<accession>A0A0S3EYA2</accession>
<dbReference type="STRING" id="1332080.ATN00_09055"/>
<dbReference type="InterPro" id="IPR013783">
    <property type="entry name" value="Ig-like_fold"/>
</dbReference>
<dbReference type="NCBIfam" id="NF012211">
    <property type="entry name" value="tand_rpt_95"/>
    <property type="match status" value="1"/>
</dbReference>
<dbReference type="Gene3D" id="2.60.40.10">
    <property type="entry name" value="Immunoglobulins"/>
    <property type="match status" value="1"/>
</dbReference>
<evidence type="ECO:0000313" key="4">
    <source>
        <dbReference type="Proteomes" id="UP000056968"/>
    </source>
</evidence>
<dbReference type="Pfam" id="PF17803">
    <property type="entry name" value="Cadherin_4"/>
    <property type="match status" value="1"/>
</dbReference>
<feature type="compositionally biased region" description="Low complexity" evidence="1">
    <location>
        <begin position="2947"/>
        <end position="2959"/>
    </location>
</feature>
<reference evidence="3 4" key="1">
    <citation type="submission" date="2015-11" db="EMBL/GenBank/DDBJ databases">
        <title>A Two-component Flavoprotein Monooxygenase System MeaXY Responsible for para-Hydroxylation of 2-Methyl-6-ethylaniline and 2,6-Diethylaniline in Sphingobium baderi DE-13.</title>
        <authorList>
            <person name="Cheng M."/>
            <person name="Meng Q."/>
            <person name="Yang Y."/>
            <person name="Chu C."/>
            <person name="Yan X."/>
            <person name="He J."/>
            <person name="Li S."/>
        </authorList>
    </citation>
    <scope>NUCLEOTIDE SEQUENCE [LARGE SCALE GENOMIC DNA]</scope>
    <source>
        <strain evidence="3 4">DE-13</strain>
    </source>
</reference>
<feature type="compositionally biased region" description="Polar residues" evidence="1">
    <location>
        <begin position="173"/>
        <end position="188"/>
    </location>
</feature>
<keyword evidence="4" id="KW-1185">Reference proteome</keyword>
<feature type="domain" description="RapA2 cadherin-like" evidence="2">
    <location>
        <begin position="289"/>
        <end position="372"/>
    </location>
</feature>
<dbReference type="InterPro" id="IPR010221">
    <property type="entry name" value="VCBS_dom"/>
</dbReference>
<proteinExistence type="predicted"/>
<dbReference type="Gene3D" id="2.60.40.3440">
    <property type="match status" value="1"/>
</dbReference>
<feature type="compositionally biased region" description="Basic and acidic residues" evidence="1">
    <location>
        <begin position="2926"/>
        <end position="2936"/>
    </location>
</feature>
<dbReference type="PROSITE" id="PS00018">
    <property type="entry name" value="EF_HAND_1"/>
    <property type="match status" value="1"/>
</dbReference>
<dbReference type="KEGG" id="sbd:ATN00_09055"/>
<protein>
    <recommendedName>
        <fullName evidence="2">RapA2 cadherin-like domain-containing protein</fullName>
    </recommendedName>
</protein>
<gene>
    <name evidence="3" type="ORF">ATN00_09055</name>
</gene>
<dbReference type="RefSeq" id="WP_062064098.1">
    <property type="nucleotide sequence ID" value="NZ_CP013264.1"/>
</dbReference>
<feature type="region of interest" description="Disordered" evidence="1">
    <location>
        <begin position="2904"/>
        <end position="2961"/>
    </location>
</feature>
<evidence type="ECO:0000313" key="3">
    <source>
        <dbReference type="EMBL" id="ALR20436.1"/>
    </source>
</evidence>
<dbReference type="InterPro" id="IPR040853">
    <property type="entry name" value="RapA2_cadherin-like"/>
</dbReference>
<evidence type="ECO:0000256" key="1">
    <source>
        <dbReference type="SAM" id="MobiDB-lite"/>
    </source>
</evidence>
<feature type="region of interest" description="Disordered" evidence="1">
    <location>
        <begin position="160"/>
        <end position="213"/>
    </location>
</feature>
<dbReference type="Proteomes" id="UP000056968">
    <property type="component" value="Chromosome"/>
</dbReference>
<feature type="region of interest" description="Disordered" evidence="1">
    <location>
        <begin position="111"/>
        <end position="141"/>
    </location>
</feature>
<dbReference type="EMBL" id="CP013264">
    <property type="protein sequence ID" value="ALR20436.1"/>
    <property type="molecule type" value="Genomic_DNA"/>
</dbReference>
<feature type="region of interest" description="Disordered" evidence="1">
    <location>
        <begin position="1269"/>
        <end position="1296"/>
    </location>
</feature>
<dbReference type="NCBIfam" id="TIGR01965">
    <property type="entry name" value="VCBS_repeat"/>
    <property type="match status" value="2"/>
</dbReference>
<evidence type="ECO:0000259" key="2">
    <source>
        <dbReference type="Pfam" id="PF17803"/>
    </source>
</evidence>
<sequence>MDFERDWDVSAADDRQPALGNEVSAALRVQMAMSQPGRMQHITPGPDGVVVLPAGTDLNQIHVVGRDLVVALPDGTQILIEDGAVFVPRLVLGDVEVPTINLAALLVGEEPQPAAGPPQSSGGNFAGPPGDIGDRHGLGDLLPPTELVFTQPEQREIIPVAPDDDDQPEVTIVTPNQPAGVSDASANVSEAGLGPREGEPAGSASAGNSETTSGTIVISSQDQPATVTINGVVVTAVGQTITTDIGVLTITSMNNGTIGYSYTLTDNIIGPPPAEIFTVVVTDADGDQATATLTIFIADDVPTAVNDVDSVTEDGPLVADGNVLTGVGGGDANGTDGVADVQGADGAVVSTTGTFQGSYGVLTLNADGSYSYTLANGNPAVQALVPGQTLTENFNYTITDGDGDTSTATLTITINGADDGVTITGLDRDPGVNGAEEVVLESDLADGSSPDAAALTQQGSFSIAAADGLATVTIGGVAVLSNGGFVAGQVITTPQGTLTITGFTPTSEAGGAVTAGTFTYTYVLTDNSLDHSTPGADSLFQSFDVVATDRNGSSDSATLDIRIVDDVPTAHDDVDGVAAGSYGPEGGNVITGAGTVSGAAGADVKGADGAVVAGVAAGAGGTAQVAAGSVGTAIAGAYGTLTLNADGSYSYVRAAGTPGGVSDSFTYTLRDGDGDLSAATLRIDIADSQVVIISIPRVGDGTVVDEAGLDDPVGSNAAADVETTNGTITYSSPDGPSTITINGTVVTAPGQTIVTDKGVLTITGLTDGGIDYSYTLTDSTTGDDVTDSFQVTITDVDGDSATDTLVITILDDVPTAANDVDSVREDGPLVADGNVMTGSGGTDANGTDGVADVPGADGAAVTGIAFGGTAGAVGALIAGAYGTLQIEADGSYRYVLNNGNGVVQGLDSNQTLTETFTYTLTDGDGDTSSATLTITIQGRNDGVTITGLDGQGAEETVFENDLAEGSSPDAAALAQTGSFTLSALDGVSTITVGGQSIFANGAFTGATISNAYGSLQITGFTPVIGADGDVIGGEVSYTYTLNDNTLLHTGGNDGSLTESFAVIVTDTDGSTDNASLDIRVVDDVPVANDDSATQPSENAPVLINVFANDVAGADGVNLASGVVLESAAAKGTVVYQGNGVFLYTPAAGAEGQDSFTYTITDRDGDQSTATVTITLAGDSEPTVRVSDLTVSEAGLPDGTQAASDLETDSGTMTIATGGDALAKVAVQDKDGNWIDVTAATAGSPIVVAGAGGQLTVTSDGAGHYSYSYTLTDNDPTHPDNDPGDGDGISGAADPKAGDSFAVRVTDSDGDVSPTDHINVTVLDDAPTLTVDGQISVVEGATATGTWSQVIGADQPGASTVVVVGANSYAIGAPINTGLGTLTVNANGTWSFVSSNNLDNDLNPSLSFTVKVTDVDGDVAQDTQTIAIADGAGPAAGGPLTLALDDQNLADGTTPGNPDFASGTVSFTAGSDALTGFAFAAGTGALGGGLTWNRVSGTLIEGWDGPVGTGTKIVSLALSAPASIGAGLNGTVTVTATLLDNYDSHPGINLDDLVALGNIGVVASDQDGDSATATVNLTVSDDVPTLMVDGQTSVVEGAAATGTWSQVIGADQPGASTVVVVGANSYAIGAPINTGLGTLTVNANGTWSFVSSNNLDNDLNPSLSFTVKVTDADGDVAQDTQTIAIADGAGPAAGGPLTLALDDQNLADGTTPGNPDFASGTVSFTAGSDALTGFAFAAGTGALGGGLTWNRVSGTLIEGWDGPVGTGTKIVSLALSAPASIGAGLNGTVTVTATLLDNYDSHPGINLDDLVALGNIGVVASDQDGDSATATVNLTVSDDVPTLMVDGQTSVVEGAAATGTWSQVIGADQPGASTVVVVGANSYAIGAPINTGLGTLTVNANGTWSFVSSNNLDNDLNPSLSFTVKVTDADGDVAQDTQTIAIADGAGPAAGGPLTLALDDQNLADGTTPGNPDFASGTVSFTAGSDALTGFAFAAGTGALGGGLTWNRVSGTLIEGWDGPVGTGTKIVSLALSAPASIGAGLNGTVTVTATLLDNYDSHPGINLDDLVALGNIGVVASDQDGDSATATVNLTVSDDVPTLMVDGQTSVVEGAAATGTWSQVIGADQPGASTVVVVGANSYAIGAPINTGLGTLTVNANGTWSFVSSNNLDNDLNPSLSFTVKVTDADGDVAQDTQTIAIADGAGPAAGGPLTLALDDQNLADGTTPGNPDFASGTVSFTAGSDALTGFAFAAGTGALGGGLTWNRVSGTLIEGWDGPVGTGTKIVSLALSAPASIGAGLNGTVTVTATLLDNYDSHPGINLDDLVALGNIGVVASDQDGDSATATVNLTVSDDVPVALATAGEARGPELITVDNVNGNFATGQFSMHFGADGASSSGFNITGPTIAGVHYTETDVFNPMTGQFLRTELLAEVGGGGTPGTADDLFKLTVNADGSYRFDLINAEQVTTETISFASLGAGGPGFRELADDSATTGVNEAGRVEFQSNGTNGVNASTPGFGVDNQWTDPGEWFSMEFHNPGTVGNDPAWVNPDLLDSITFGVQQVQHGPVDFTWTAIRYNSNGSIAATESGSFTANAAGQITVDPTIQFSEFRIENVDTNGAVRFSTAVSVGRLVLPTDQNLAFQVNGTDGDGDPMAPITIGVFVDATPSPIPPIAFDLDGDGLEFLGLAAGVSHDYGSGEVATAWVASDDGLLAHATEGGYDVNFADDVAGATSDLEGLRLAYDSNGNGLLDAGDAAFNEFGVWQDANSDGKVDAGEYVSLTDAGIQSIQLISDGQAYTTANGDVKVVGEATYTKTDGSTGAVGDVVFATATRDTDSSKIAAASTVASGLNQALIAASLIAAADLKLAPEHVDPLVQHQDGARAGDADQLAAAQGGFEALTPIASATTSPSDALADDPRDGAQTQAAERTSHGAEEASVDHAGLAGGDGAATASADNAGGSDQSAPLEHQALLAQPINLANFDGAAAMLPAHQAAIADNAATAAQVVTEALGQGDAPNIEALLAALPAGPHAIPLFNAGAAELLDGGHLAALAHGAGGAFDAAMAMHEAMAVAHG</sequence>